<accession>A0A142CLQ7</accession>
<dbReference type="AlphaFoldDB" id="A0A142CLQ7"/>
<proteinExistence type="predicted"/>
<keyword evidence="1" id="KW-0614">Plasmid</keyword>
<dbReference type="EMBL" id="KT754160">
    <property type="protein sequence ID" value="AMQ11502.1"/>
    <property type="molecule type" value="Genomic_DNA"/>
</dbReference>
<reference evidence="1" key="1">
    <citation type="journal article" date="2016" name="Nat. Microbiol.">
        <title>Global phylogeography and evolutionary history of Shigella dysenteriae type 1.</title>
        <authorList>
            <person name="Njamkepo E."/>
            <person name="Fawal N."/>
            <person name="Tran-Dien A."/>
            <person name="Hawkey J."/>
            <person name="Strockbine N."/>
            <person name="Jenkins C."/>
            <person name="Talukder K.A."/>
            <person name="Bercion R."/>
            <person name="Kuleshov K."/>
            <person name="Kolinska R."/>
            <person name="Russell J.E."/>
            <person name="Kaftyreva L."/>
            <person name="Accou-Demartin M."/>
            <person name="Karas A."/>
            <person name="Vandenberg O."/>
            <person name="Mather A.E."/>
            <person name="Mason C.J."/>
            <person name="Page A.J."/>
            <person name="Ramamurthy T."/>
            <person name="Bizet C."/>
            <person name="Gamian A."/>
            <person name="Carle I."/>
            <person name="Sow A.G."/>
            <person name="Bouchier C."/>
            <person name="Wester A.L."/>
            <person name="Lejay-Collin M."/>
            <person name="Fonkoua M.C."/>
            <person name="Hello S.L."/>
            <person name="Blaser M.J."/>
            <person name="Jernberg C."/>
            <person name="Ruckly C."/>
            <person name="Merens A."/>
            <person name="Page A.L."/>
            <person name="Aslett M."/>
            <person name="Roggentin P."/>
            <person name="Fruth A."/>
            <person name="Denamur E."/>
            <person name="Venkatesan M."/>
            <person name="Bercovier H."/>
            <person name="Bodhidatta L."/>
            <person name="Chiou C.S."/>
            <person name="Clermont D."/>
            <person name="Colonna B."/>
            <person name="Egorova S."/>
            <person name="Pazhani G.P."/>
            <person name="Ezernitchi A.V."/>
            <person name="Guigon G."/>
            <person name="Harris S.R."/>
            <person name="Izumiya H."/>
            <person name="Korzeniowska-Kowal A."/>
            <person name="Lutynska A."/>
            <person name="Gouali M."/>
            <person name="Grimont F."/>
            <person name="Langendorf C."/>
            <person name="Marejkova M."/>
            <person name="Peterson L.A."/>
            <person name="Perez-Perez G."/>
            <person name="Ngandjio A."/>
            <person name="Podkolzin A."/>
            <person name="Souche E."/>
            <person name="Makarova M."/>
            <person name="Shipulin G.A."/>
            <person name="Ye C."/>
            <person name="Zemlickova H."/>
            <person name="Herpay M."/>
            <person name="Grimont P.A."/>
            <person name="Parkhill J."/>
            <person name="Sansonetti P."/>
            <person name="Holt K.E."/>
            <person name="Brisse S."/>
            <person name="Thomson N.R."/>
            <person name="Weill F.X."/>
        </authorList>
    </citation>
    <scope>NUCLEOTIDE SEQUENCE</scope>
    <source>
        <strain evidence="1">80-547</strain>
        <plasmid evidence="1">p80-547</plasmid>
    </source>
</reference>
<protein>
    <submittedName>
        <fullName evidence="1">Uncharacterized protein</fullName>
    </submittedName>
</protein>
<name>A0A142CLQ7_SHIDY</name>
<sequence length="46" mass="4891">MVVVMLFVLAAAALSPGLQTEIINVSFSGETSPDRETALKEILQPC</sequence>
<evidence type="ECO:0000313" key="1">
    <source>
        <dbReference type="EMBL" id="AMQ11502.1"/>
    </source>
</evidence>
<geneLocation type="plasmid" evidence="1">
    <name>p80-547</name>
</geneLocation>
<organism evidence="1">
    <name type="scientific">Shigella dysenteriae</name>
    <dbReference type="NCBI Taxonomy" id="622"/>
    <lineage>
        <taxon>Bacteria</taxon>
        <taxon>Pseudomonadati</taxon>
        <taxon>Pseudomonadota</taxon>
        <taxon>Gammaproteobacteria</taxon>
        <taxon>Enterobacterales</taxon>
        <taxon>Enterobacteriaceae</taxon>
        <taxon>Shigella</taxon>
    </lineage>
</organism>